<reference evidence="11" key="1">
    <citation type="journal article" date="2009" name="Environ. Microbiol.">
        <title>Dynamics of genome evolution in facultative symbionts of aphids.</title>
        <authorList>
            <person name="Degnan P.H."/>
            <person name="Leonardo T.E."/>
            <person name="Cass B.N."/>
            <person name="Hurwitz B."/>
            <person name="Stern D."/>
            <person name="Gibbs R.A."/>
            <person name="Richards S."/>
            <person name="Moran N.A."/>
        </authorList>
    </citation>
    <scope>NUCLEOTIDE SEQUENCE [LARGE SCALE GENOMIC DNA]</scope>
    <source>
        <strain evidence="11">LSR1</strain>
    </source>
</reference>
<evidence type="ECO:0000256" key="10">
    <source>
        <dbReference type="SAM" id="MobiDB-lite"/>
    </source>
</evidence>
<keyword evidence="5 9" id="KW-0653">Protein transport</keyword>
<feature type="region of interest" description="Disordered" evidence="10">
    <location>
        <begin position="87"/>
        <end position="111"/>
    </location>
</feature>
<dbReference type="GO" id="GO:0008320">
    <property type="term" value="F:protein transmembrane transporter activity"/>
    <property type="evidence" value="ECO:0007669"/>
    <property type="project" value="UniProtKB-UniRule"/>
</dbReference>
<comment type="function">
    <text evidence="9">Part of the twin-arginine translocation (Tat) system that transports large folded proteins containing a characteristic twin-arginine motif in their signal peptide across membranes. TatA could form the protein-conducting channel of the Tat system.</text>
</comment>
<keyword evidence="8 9" id="KW-0472">Membrane</keyword>
<comment type="subcellular location">
    <subcellularLocation>
        <location evidence="1 9">Cell membrane</location>
        <topology evidence="1 9">Single-pass membrane protein</topology>
    </subcellularLocation>
</comment>
<keyword evidence="3 9" id="KW-1003">Cell membrane</keyword>
<dbReference type="GO" id="GO:0043953">
    <property type="term" value="P:protein transport by the Tat complex"/>
    <property type="evidence" value="ECO:0007669"/>
    <property type="project" value="UniProtKB-UniRule"/>
</dbReference>
<evidence type="ECO:0000256" key="7">
    <source>
        <dbReference type="ARBA" id="ARBA00023010"/>
    </source>
</evidence>
<dbReference type="NCBIfam" id="TIGR01411">
    <property type="entry name" value="tatAE"/>
    <property type="match status" value="1"/>
</dbReference>
<evidence type="ECO:0000256" key="6">
    <source>
        <dbReference type="ARBA" id="ARBA00022989"/>
    </source>
</evidence>
<feature type="transmembrane region" description="Helical" evidence="9">
    <location>
        <begin position="49"/>
        <end position="67"/>
    </location>
</feature>
<name>E0WQE5_9ENTR</name>
<dbReference type="AlphaFoldDB" id="E0WQE5"/>
<dbReference type="HAMAP" id="MF_00236">
    <property type="entry name" value="TatA_E"/>
    <property type="match status" value="1"/>
</dbReference>
<evidence type="ECO:0000256" key="9">
    <source>
        <dbReference type="HAMAP-Rule" id="MF_00236"/>
    </source>
</evidence>
<evidence type="ECO:0000313" key="12">
    <source>
        <dbReference type="Proteomes" id="UP000005726"/>
    </source>
</evidence>
<evidence type="ECO:0000256" key="8">
    <source>
        <dbReference type="ARBA" id="ARBA00023136"/>
    </source>
</evidence>
<feature type="compositionally biased region" description="Low complexity" evidence="10">
    <location>
        <begin position="90"/>
        <end position="103"/>
    </location>
</feature>
<dbReference type="PANTHER" id="PTHR42982">
    <property type="entry name" value="SEC-INDEPENDENT PROTEIN TRANSLOCASE PROTEIN TATA"/>
    <property type="match status" value="1"/>
</dbReference>
<dbReference type="Pfam" id="PF02416">
    <property type="entry name" value="TatA_B_E"/>
    <property type="match status" value="1"/>
</dbReference>
<keyword evidence="4 9" id="KW-0812">Transmembrane</keyword>
<accession>E0WQE5</accession>
<keyword evidence="2 9" id="KW-0813">Transport</keyword>
<comment type="similarity">
    <text evidence="9">Belongs to the TatA/E family.</text>
</comment>
<evidence type="ECO:0000256" key="3">
    <source>
        <dbReference type="ARBA" id="ARBA00022475"/>
    </source>
</evidence>
<dbReference type="EMBL" id="GL379589">
    <property type="protein sequence ID" value="EFL92355.1"/>
    <property type="molecule type" value="Genomic_DNA"/>
</dbReference>
<dbReference type="eggNOG" id="COG1826">
    <property type="taxonomic scope" value="Bacteria"/>
</dbReference>
<evidence type="ECO:0000256" key="4">
    <source>
        <dbReference type="ARBA" id="ARBA00022692"/>
    </source>
</evidence>
<dbReference type="GO" id="GO:0033281">
    <property type="term" value="C:TAT protein transport complex"/>
    <property type="evidence" value="ECO:0007669"/>
    <property type="project" value="UniProtKB-UniRule"/>
</dbReference>
<sequence length="137" mass="15119">MDVDRRLEACLKPYYLMRANVRSQQRGGFKDEGSIDHEKICEVNNMGGISIWQLIIIAVIVALIFGTNKLRSLGSDLGASLKGFKKAIGDDATPSSTDTSPTKADQKSDDADFLKKIVTDEPLDTKTEKTKNNKEQV</sequence>
<dbReference type="Proteomes" id="UP000005726">
    <property type="component" value="Unassembled WGS sequence"/>
</dbReference>
<dbReference type="STRING" id="663321.REG_0106"/>
<dbReference type="InterPro" id="IPR006312">
    <property type="entry name" value="TatA/E"/>
</dbReference>
<keyword evidence="12" id="KW-1185">Reference proteome</keyword>
<evidence type="ECO:0000313" key="11">
    <source>
        <dbReference type="EMBL" id="EFL92355.1"/>
    </source>
</evidence>
<proteinExistence type="inferred from homology"/>
<gene>
    <name evidence="9 11" type="primary">tatA</name>
    <name evidence="11" type="ORF">REG_0106</name>
</gene>
<dbReference type="HOGENOM" id="CLU_086034_5_1_6"/>
<dbReference type="PANTHER" id="PTHR42982:SF1">
    <property type="entry name" value="SEC-INDEPENDENT PROTEIN TRANSLOCASE PROTEIN TATA"/>
    <property type="match status" value="1"/>
</dbReference>
<evidence type="ECO:0000256" key="1">
    <source>
        <dbReference type="ARBA" id="ARBA00004162"/>
    </source>
</evidence>
<comment type="subunit">
    <text evidence="9">The Tat system comprises two distinct complexes: a TatABC complex, containing multiple copies of TatA, TatB and TatC subunits, and a separate TatA complex, containing only TatA subunits. Substrates initially bind to the TatABC complex, which probably triggers association of the separate TatA complex to form the active translocon.</text>
</comment>
<organism evidence="11 12">
    <name type="scientific">Candidatus Regiella insecticola LSR1</name>
    <dbReference type="NCBI Taxonomy" id="663321"/>
    <lineage>
        <taxon>Bacteria</taxon>
        <taxon>Pseudomonadati</taxon>
        <taxon>Pseudomonadota</taxon>
        <taxon>Gammaproteobacteria</taxon>
        <taxon>Enterobacterales</taxon>
        <taxon>Enterobacteriaceae</taxon>
        <taxon>aphid secondary symbionts</taxon>
        <taxon>Candidatus Regiella</taxon>
    </lineage>
</organism>
<keyword evidence="7 9" id="KW-0811">Translocation</keyword>
<keyword evidence="6 9" id="KW-1133">Transmembrane helix</keyword>
<dbReference type="InterPro" id="IPR003369">
    <property type="entry name" value="TatA/B/E"/>
</dbReference>
<evidence type="ECO:0000256" key="2">
    <source>
        <dbReference type="ARBA" id="ARBA00022448"/>
    </source>
</evidence>
<protein>
    <recommendedName>
        <fullName evidence="9">Sec-independent protein translocase protein TatA</fullName>
    </recommendedName>
</protein>
<evidence type="ECO:0000256" key="5">
    <source>
        <dbReference type="ARBA" id="ARBA00022927"/>
    </source>
</evidence>
<dbReference type="Gene3D" id="1.20.5.3310">
    <property type="match status" value="1"/>
</dbReference>